<feature type="transmembrane region" description="Helical" evidence="10">
    <location>
        <begin position="173"/>
        <end position="191"/>
    </location>
</feature>
<keyword evidence="3" id="KW-1003">Cell membrane</keyword>
<evidence type="ECO:0000256" key="4">
    <source>
        <dbReference type="ARBA" id="ARBA00022692"/>
    </source>
</evidence>
<dbReference type="CDD" id="cd01610">
    <property type="entry name" value="PAP2_like"/>
    <property type="match status" value="1"/>
</dbReference>
<dbReference type="GO" id="GO:0005886">
    <property type="term" value="C:plasma membrane"/>
    <property type="evidence" value="ECO:0007669"/>
    <property type="project" value="UniProtKB-SubCell"/>
</dbReference>
<keyword evidence="5" id="KW-0378">Hydrolase</keyword>
<comment type="subcellular location">
    <subcellularLocation>
        <location evidence="1">Cell membrane</location>
        <topology evidence="1">Multi-pass membrane protein</topology>
    </subcellularLocation>
</comment>
<gene>
    <name evidence="12" type="ORF">EV699_10384</name>
</gene>
<protein>
    <recommendedName>
        <fullName evidence="2">undecaprenyl-diphosphate phosphatase</fullName>
        <ecNumber evidence="2">3.6.1.27</ecNumber>
    </recommendedName>
    <alternativeName>
        <fullName evidence="8">Undecaprenyl pyrophosphate phosphatase</fullName>
    </alternativeName>
</protein>
<dbReference type="PANTHER" id="PTHR14969:SF62">
    <property type="entry name" value="DECAPRENYLPHOSPHORYL-5-PHOSPHORIBOSE PHOSPHATASE RV3807C-RELATED"/>
    <property type="match status" value="1"/>
</dbReference>
<keyword evidence="7 10" id="KW-0472">Membrane</keyword>
<dbReference type="Gene3D" id="1.20.144.10">
    <property type="entry name" value="Phosphatidic acid phosphatase type 2/haloperoxidase"/>
    <property type="match status" value="1"/>
</dbReference>
<evidence type="ECO:0000256" key="8">
    <source>
        <dbReference type="ARBA" id="ARBA00032707"/>
    </source>
</evidence>
<evidence type="ECO:0000256" key="6">
    <source>
        <dbReference type="ARBA" id="ARBA00022989"/>
    </source>
</evidence>
<dbReference type="RefSeq" id="WP_132538710.1">
    <property type="nucleotide sequence ID" value="NZ_SLWY01000003.1"/>
</dbReference>
<evidence type="ECO:0000256" key="9">
    <source>
        <dbReference type="ARBA" id="ARBA00047594"/>
    </source>
</evidence>
<evidence type="ECO:0000256" key="2">
    <source>
        <dbReference type="ARBA" id="ARBA00012374"/>
    </source>
</evidence>
<dbReference type="InterPro" id="IPR000326">
    <property type="entry name" value="PAP2/HPO"/>
</dbReference>
<evidence type="ECO:0000256" key="1">
    <source>
        <dbReference type="ARBA" id="ARBA00004651"/>
    </source>
</evidence>
<dbReference type="EC" id="3.6.1.27" evidence="2"/>
<dbReference type="GO" id="GO:0050380">
    <property type="term" value="F:undecaprenyl-diphosphatase activity"/>
    <property type="evidence" value="ECO:0007669"/>
    <property type="project" value="UniProtKB-EC"/>
</dbReference>
<evidence type="ECO:0000256" key="7">
    <source>
        <dbReference type="ARBA" id="ARBA00023136"/>
    </source>
</evidence>
<dbReference type="OrthoDB" id="9780918at2"/>
<dbReference type="PANTHER" id="PTHR14969">
    <property type="entry name" value="SPHINGOSINE-1-PHOSPHATE PHOSPHOHYDROLASE"/>
    <property type="match status" value="1"/>
</dbReference>
<organism evidence="12 13">
    <name type="scientific">Plasticicumulans lactativorans</name>
    <dbReference type="NCBI Taxonomy" id="1133106"/>
    <lineage>
        <taxon>Bacteria</taxon>
        <taxon>Pseudomonadati</taxon>
        <taxon>Pseudomonadota</taxon>
        <taxon>Gammaproteobacteria</taxon>
        <taxon>Candidatus Competibacteraceae</taxon>
        <taxon>Plasticicumulans</taxon>
    </lineage>
</organism>
<feature type="transmembrane region" description="Helical" evidence="10">
    <location>
        <begin position="92"/>
        <end position="115"/>
    </location>
</feature>
<evidence type="ECO:0000256" key="5">
    <source>
        <dbReference type="ARBA" id="ARBA00022801"/>
    </source>
</evidence>
<reference evidence="12 13" key="1">
    <citation type="submission" date="2019-03" db="EMBL/GenBank/DDBJ databases">
        <title>Genomic Encyclopedia of Type Strains, Phase IV (KMG-IV): sequencing the most valuable type-strain genomes for metagenomic binning, comparative biology and taxonomic classification.</title>
        <authorList>
            <person name="Goeker M."/>
        </authorList>
    </citation>
    <scope>NUCLEOTIDE SEQUENCE [LARGE SCALE GENOMIC DNA]</scope>
    <source>
        <strain evidence="12 13">DSM 25287</strain>
    </source>
</reference>
<proteinExistence type="predicted"/>
<dbReference type="InterPro" id="IPR036938">
    <property type="entry name" value="PAP2/HPO_sf"/>
</dbReference>
<keyword evidence="4 10" id="KW-0812">Transmembrane</keyword>
<feature type="transmembrane region" description="Helical" evidence="10">
    <location>
        <begin position="62"/>
        <end position="86"/>
    </location>
</feature>
<keyword evidence="6 10" id="KW-1133">Transmembrane helix</keyword>
<evidence type="ECO:0000259" key="11">
    <source>
        <dbReference type="SMART" id="SM00014"/>
    </source>
</evidence>
<dbReference type="SUPFAM" id="SSF48317">
    <property type="entry name" value="Acid phosphatase/Vanadium-dependent haloperoxidase"/>
    <property type="match status" value="1"/>
</dbReference>
<dbReference type="EMBL" id="SLWY01000003">
    <property type="protein sequence ID" value="TCO83039.1"/>
    <property type="molecule type" value="Genomic_DNA"/>
</dbReference>
<comment type="catalytic activity">
    <reaction evidence="9">
        <text>di-trans,octa-cis-undecaprenyl diphosphate + H2O = di-trans,octa-cis-undecaprenyl phosphate + phosphate + H(+)</text>
        <dbReference type="Rhea" id="RHEA:28094"/>
        <dbReference type="ChEBI" id="CHEBI:15377"/>
        <dbReference type="ChEBI" id="CHEBI:15378"/>
        <dbReference type="ChEBI" id="CHEBI:43474"/>
        <dbReference type="ChEBI" id="CHEBI:58405"/>
        <dbReference type="ChEBI" id="CHEBI:60392"/>
        <dbReference type="EC" id="3.6.1.27"/>
    </reaction>
</comment>
<feature type="domain" description="Phosphatidic acid phosphatase type 2/haloperoxidase" evidence="11">
    <location>
        <begin position="96"/>
        <end position="212"/>
    </location>
</feature>
<dbReference type="Pfam" id="PF01569">
    <property type="entry name" value="PAP2"/>
    <property type="match status" value="1"/>
</dbReference>
<name>A0A4R2LA22_9GAMM</name>
<dbReference type="SMART" id="SM00014">
    <property type="entry name" value="acidPPc"/>
    <property type="match status" value="1"/>
</dbReference>
<evidence type="ECO:0000256" key="3">
    <source>
        <dbReference type="ARBA" id="ARBA00022475"/>
    </source>
</evidence>
<keyword evidence="13" id="KW-1185">Reference proteome</keyword>
<evidence type="ECO:0000313" key="12">
    <source>
        <dbReference type="EMBL" id="TCO83039.1"/>
    </source>
</evidence>
<feature type="transmembrane region" description="Helical" evidence="10">
    <location>
        <begin position="20"/>
        <end position="41"/>
    </location>
</feature>
<sequence>MSSPTAERGVAPRARIEGRLWQTLGMLAALLVAGALLVWAVGDEALGRHLSGLWWVDEHRRFLRWCTDAGLYPLYGLFLVLLLLGWRLRQPLWLAVGRAYLFAVLGGAFVLVRVLKIGIGRLRPDATPDELPTTWWARFTDSDFHSFPSGHAADVFTGAICLAVLLPRPWMRAYALGYALLIGLTRVLLAKHWPSDVLGGAALAGLCCAVALHLSLRRLPPGTPPR</sequence>
<evidence type="ECO:0000256" key="10">
    <source>
        <dbReference type="SAM" id="Phobius"/>
    </source>
</evidence>
<comment type="caution">
    <text evidence="12">The sequence shown here is derived from an EMBL/GenBank/DDBJ whole genome shotgun (WGS) entry which is preliminary data.</text>
</comment>
<dbReference type="AlphaFoldDB" id="A0A4R2LA22"/>
<accession>A0A4R2LA22</accession>
<evidence type="ECO:0000313" key="13">
    <source>
        <dbReference type="Proteomes" id="UP000295765"/>
    </source>
</evidence>
<dbReference type="Proteomes" id="UP000295765">
    <property type="component" value="Unassembled WGS sequence"/>
</dbReference>
<feature type="transmembrane region" description="Helical" evidence="10">
    <location>
        <begin position="197"/>
        <end position="216"/>
    </location>
</feature>